<evidence type="ECO:0000313" key="3">
    <source>
        <dbReference type="Proteomes" id="UP000265801"/>
    </source>
</evidence>
<name>A0A3A1QXP7_9BACI</name>
<dbReference type="GO" id="GO:0003677">
    <property type="term" value="F:DNA binding"/>
    <property type="evidence" value="ECO:0007669"/>
    <property type="project" value="InterPro"/>
</dbReference>
<dbReference type="CDD" id="cd00093">
    <property type="entry name" value="HTH_XRE"/>
    <property type="match status" value="1"/>
</dbReference>
<dbReference type="InterPro" id="IPR010982">
    <property type="entry name" value="Lambda_DNA-bd_dom_sf"/>
</dbReference>
<evidence type="ECO:0000259" key="1">
    <source>
        <dbReference type="PROSITE" id="PS50943"/>
    </source>
</evidence>
<feature type="domain" description="HTH cro/C1-type" evidence="1">
    <location>
        <begin position="15"/>
        <end position="71"/>
    </location>
</feature>
<dbReference type="PROSITE" id="PS50943">
    <property type="entry name" value="HTH_CROC1"/>
    <property type="match status" value="1"/>
</dbReference>
<keyword evidence="3" id="KW-1185">Reference proteome</keyword>
<dbReference type="RefSeq" id="WP_119548404.1">
    <property type="nucleotide sequence ID" value="NZ_QXIR01000025.1"/>
</dbReference>
<dbReference type="Gene3D" id="1.10.260.40">
    <property type="entry name" value="lambda repressor-like DNA-binding domains"/>
    <property type="match status" value="1"/>
</dbReference>
<accession>A0A3A1QXP7</accession>
<proteinExistence type="predicted"/>
<dbReference type="Pfam" id="PF13560">
    <property type="entry name" value="HTH_31"/>
    <property type="match status" value="1"/>
</dbReference>
<dbReference type="SUPFAM" id="SSF47413">
    <property type="entry name" value="lambda repressor-like DNA-binding domains"/>
    <property type="match status" value="1"/>
</dbReference>
<dbReference type="AlphaFoldDB" id="A0A3A1QXP7"/>
<comment type="caution">
    <text evidence="2">The sequence shown here is derived from an EMBL/GenBank/DDBJ whole genome shotgun (WGS) entry which is preliminary data.</text>
</comment>
<dbReference type="Proteomes" id="UP000265801">
    <property type="component" value="Unassembled WGS sequence"/>
</dbReference>
<dbReference type="EMBL" id="QXIR01000025">
    <property type="protein sequence ID" value="RIW30710.1"/>
    <property type="molecule type" value="Genomic_DNA"/>
</dbReference>
<dbReference type="SMART" id="SM00530">
    <property type="entry name" value="HTH_XRE"/>
    <property type="match status" value="1"/>
</dbReference>
<organism evidence="2 3">
    <name type="scientific">Bacillus salacetis</name>
    <dbReference type="NCBI Taxonomy" id="2315464"/>
    <lineage>
        <taxon>Bacteria</taxon>
        <taxon>Bacillati</taxon>
        <taxon>Bacillota</taxon>
        <taxon>Bacilli</taxon>
        <taxon>Bacillales</taxon>
        <taxon>Bacillaceae</taxon>
        <taxon>Bacillus</taxon>
    </lineage>
</organism>
<gene>
    <name evidence="2" type="ORF">D3H55_16400</name>
</gene>
<reference evidence="2 3" key="1">
    <citation type="submission" date="2018-09" db="EMBL/GenBank/DDBJ databases">
        <title>Bacillus saliacetes sp. nov., isolated from Thai shrimp paste (Ka-pi).</title>
        <authorList>
            <person name="Daroonpunt R."/>
            <person name="Tanasupawat S."/>
            <person name="Yiamsombut S."/>
        </authorList>
    </citation>
    <scope>NUCLEOTIDE SEQUENCE [LARGE SCALE GENOMIC DNA]</scope>
    <source>
        <strain evidence="2 3">SKP7-4</strain>
    </source>
</reference>
<protein>
    <submittedName>
        <fullName evidence="2">XRE family transcriptional regulator</fullName>
    </submittedName>
</protein>
<dbReference type="OrthoDB" id="9781521at2"/>
<evidence type="ECO:0000313" key="2">
    <source>
        <dbReference type="EMBL" id="RIW30710.1"/>
    </source>
</evidence>
<dbReference type="InterPro" id="IPR001387">
    <property type="entry name" value="Cro/C1-type_HTH"/>
</dbReference>
<sequence>MGSEKEMAKTIGMEIRALRRQKGLSVEELAYQSNMDAKHLASIERGDIENPGLFTMYRIVVGLKLRKMNSIVEEAERRHFPFSVDKEESN</sequence>